<dbReference type="PANTHER" id="PTHR47160">
    <property type="entry name" value="PUTATIVE-RELATED"/>
    <property type="match status" value="1"/>
</dbReference>
<organism evidence="5 6">
    <name type="scientific">Macrosiphum euphorbiae</name>
    <name type="common">potato aphid</name>
    <dbReference type="NCBI Taxonomy" id="13131"/>
    <lineage>
        <taxon>Eukaryota</taxon>
        <taxon>Metazoa</taxon>
        <taxon>Ecdysozoa</taxon>
        <taxon>Arthropoda</taxon>
        <taxon>Hexapoda</taxon>
        <taxon>Insecta</taxon>
        <taxon>Pterygota</taxon>
        <taxon>Neoptera</taxon>
        <taxon>Paraneoptera</taxon>
        <taxon>Hemiptera</taxon>
        <taxon>Sternorrhyncha</taxon>
        <taxon>Aphidomorpha</taxon>
        <taxon>Aphidoidea</taxon>
        <taxon>Aphididae</taxon>
        <taxon>Macrosiphini</taxon>
        <taxon>Macrosiphum</taxon>
    </lineage>
</organism>
<evidence type="ECO:0000259" key="4">
    <source>
        <dbReference type="PROSITE" id="PS50089"/>
    </source>
</evidence>
<dbReference type="InterPro" id="IPR018289">
    <property type="entry name" value="MULE_transposase_dom"/>
</dbReference>
<dbReference type="Pfam" id="PF13920">
    <property type="entry name" value="zf-C3HC4_3"/>
    <property type="match status" value="1"/>
</dbReference>
<evidence type="ECO:0000313" key="5">
    <source>
        <dbReference type="EMBL" id="CAI6359872.1"/>
    </source>
</evidence>
<dbReference type="GO" id="GO:0008270">
    <property type="term" value="F:zinc ion binding"/>
    <property type="evidence" value="ECO:0007669"/>
    <property type="project" value="UniProtKB-KW"/>
</dbReference>
<dbReference type="InterPro" id="IPR001841">
    <property type="entry name" value="Znf_RING"/>
</dbReference>
<gene>
    <name evidence="5" type="ORF">MEUPH1_LOCUS15237</name>
</gene>
<evidence type="ECO:0000313" key="6">
    <source>
        <dbReference type="Proteomes" id="UP001160148"/>
    </source>
</evidence>
<evidence type="ECO:0000256" key="3">
    <source>
        <dbReference type="PROSITE-ProRule" id="PRU00175"/>
    </source>
</evidence>
<dbReference type="PANTHER" id="PTHR47160:SF10">
    <property type="entry name" value="MULE TRANSPOSASE DOMAIN-CONTAINING PROTEIN"/>
    <property type="match status" value="1"/>
</dbReference>
<feature type="domain" description="RING-type" evidence="4">
    <location>
        <begin position="702"/>
        <end position="741"/>
    </location>
</feature>
<dbReference type="PROSITE" id="PS50089">
    <property type="entry name" value="ZF_RING_2"/>
    <property type="match status" value="1"/>
</dbReference>
<dbReference type="EMBL" id="CARXXK010000002">
    <property type="protein sequence ID" value="CAI6359872.1"/>
    <property type="molecule type" value="Genomic_DNA"/>
</dbReference>
<dbReference type="Pfam" id="PF10551">
    <property type="entry name" value="MULE"/>
    <property type="match status" value="1"/>
</dbReference>
<dbReference type="InterPro" id="IPR013083">
    <property type="entry name" value="Znf_RING/FYVE/PHD"/>
</dbReference>
<accession>A0AAV0WVH8</accession>
<dbReference type="AlphaFoldDB" id="A0AAV0WVH8"/>
<keyword evidence="2" id="KW-0862">Zinc</keyword>
<keyword evidence="1 3" id="KW-0863">Zinc-finger</keyword>
<reference evidence="5 6" key="1">
    <citation type="submission" date="2023-01" db="EMBL/GenBank/DDBJ databases">
        <authorList>
            <person name="Whitehead M."/>
        </authorList>
    </citation>
    <scope>NUCLEOTIDE SEQUENCE [LARGE SCALE GENOMIC DNA]</scope>
</reference>
<keyword evidence="6" id="KW-1185">Reference proteome</keyword>
<dbReference type="Gene3D" id="3.30.40.10">
    <property type="entry name" value="Zinc/RING finger domain, C3HC4 (zinc finger)"/>
    <property type="match status" value="2"/>
</dbReference>
<comment type="caution">
    <text evidence="5">The sequence shown here is derived from an EMBL/GenBank/DDBJ whole genome shotgun (WGS) entry which is preliminary data.</text>
</comment>
<protein>
    <recommendedName>
        <fullName evidence="4">RING-type domain-containing protein</fullName>
    </recommendedName>
</protein>
<dbReference type="Proteomes" id="UP001160148">
    <property type="component" value="Unassembled WGS sequence"/>
</dbReference>
<name>A0AAV0WVH8_9HEMI</name>
<sequence length="830" mass="94250">MLYSLNEIRVNSVVTLFTSMADEHGERFRSRSRSPHRMVDILLGNEGAPSRRVPGLRGHLVYADDVGYTYVQNHQSTNKRLVLNTYKNIIQLRCSRYERGCTATASMLIFPENSTIVMYQPHNHHVGHDIEIGAFYDAMRQRALTEGTPARTILEEEARRFPNAAIEVSREQALRAMRYVRRSVNPPTPDNLRAMGEIIVSPTWQSLLLYSVDDNAPFFHGNLEFIVNEELIFGGLIFLNLAFLRRIAPYLREARVLAIDGTFGVIPRVPADAEQLITIHAVLDNVSVPVVYALLNRRTENVYIGLWQYVRNNLPEDIFDWQNVSIVSDFETAMRNAIRIVIPECQLIGCWFHFCQSILRFVQTHGMVTLFRENHHAATILKMIMSLPHLPPQQMPEFPDDFHILGGFLAITRLATHMGILNRIVQLVDYVRQYWLTTVRPSGFSVYGVNIRTNNFVESFHSMLKSTVGIHPPVWSFYDRLRSVESRVRRETLQTINGQQVRRSIVSSRDTNNCILADALRNIRYGRYDTMAYLRRISYSVRGYIDMQIGPLANEILLEDFIPGQLPMVGLQPLPPVLPPFHIRGAGRPRRGRGRQRAAAVPENRGMVRHPNVRQQPGGGNIGSIEDLHVLANNKDRNEPLDLPENEIEQPDIDDTLAEEEVYEIVELGIDDAFVDEQNTQPAHQAVDLDIPTFEGDPVDRCFICLESWSQVNSANILVPCGHGWCCDECAIQLDKCGVCKVEFPTTQPIHIMHVNLGDGKWMRNTSLLDLTGSQCLGNMRHEQYVPDQAQYILLDCGHGWYCASCISTPPAACDVCGDMVDGTIRIFLN</sequence>
<evidence type="ECO:0000256" key="2">
    <source>
        <dbReference type="ARBA" id="ARBA00022833"/>
    </source>
</evidence>
<keyword evidence="1 3" id="KW-0479">Metal-binding</keyword>
<proteinExistence type="predicted"/>
<dbReference type="SMART" id="SM00184">
    <property type="entry name" value="RING"/>
    <property type="match status" value="2"/>
</dbReference>
<evidence type="ECO:0000256" key="1">
    <source>
        <dbReference type="ARBA" id="ARBA00022771"/>
    </source>
</evidence>